<keyword evidence="2" id="KW-0732">Signal</keyword>
<dbReference type="AlphaFoldDB" id="A0A833QII7"/>
<name>A0A833QII7_9POAL</name>
<protein>
    <recommendedName>
        <fullName evidence="5">Glycine-rich protein</fullName>
    </recommendedName>
</protein>
<proteinExistence type="predicted"/>
<evidence type="ECO:0008006" key="5">
    <source>
        <dbReference type="Google" id="ProtNLM"/>
    </source>
</evidence>
<accession>A0A833QII7</accession>
<feature type="chain" id="PRO_5032719177" description="Glycine-rich protein" evidence="2">
    <location>
        <begin position="23"/>
        <end position="81"/>
    </location>
</feature>
<feature type="signal peptide" evidence="2">
    <location>
        <begin position="1"/>
        <end position="22"/>
    </location>
</feature>
<comment type="caution">
    <text evidence="3">The sequence shown here is derived from an EMBL/GenBank/DDBJ whole genome shotgun (WGS) entry which is preliminary data.</text>
</comment>
<organism evidence="3 4">
    <name type="scientific">Carex littledalei</name>
    <dbReference type="NCBI Taxonomy" id="544730"/>
    <lineage>
        <taxon>Eukaryota</taxon>
        <taxon>Viridiplantae</taxon>
        <taxon>Streptophyta</taxon>
        <taxon>Embryophyta</taxon>
        <taxon>Tracheophyta</taxon>
        <taxon>Spermatophyta</taxon>
        <taxon>Magnoliopsida</taxon>
        <taxon>Liliopsida</taxon>
        <taxon>Poales</taxon>
        <taxon>Cyperaceae</taxon>
        <taxon>Cyperoideae</taxon>
        <taxon>Cariceae</taxon>
        <taxon>Carex</taxon>
        <taxon>Carex subgen. Euthyceras</taxon>
    </lineage>
</organism>
<feature type="region of interest" description="Disordered" evidence="1">
    <location>
        <begin position="41"/>
        <end position="81"/>
    </location>
</feature>
<keyword evidence="4" id="KW-1185">Reference proteome</keyword>
<evidence type="ECO:0000313" key="3">
    <source>
        <dbReference type="EMBL" id="KAF3322102.1"/>
    </source>
</evidence>
<evidence type="ECO:0000256" key="1">
    <source>
        <dbReference type="SAM" id="MobiDB-lite"/>
    </source>
</evidence>
<dbReference type="OrthoDB" id="683374at2759"/>
<dbReference type="EMBL" id="SWLB01000025">
    <property type="protein sequence ID" value="KAF3322102.1"/>
    <property type="molecule type" value="Genomic_DNA"/>
</dbReference>
<dbReference type="PANTHER" id="PTHR36040:SF3">
    <property type="entry name" value="OS04G0188500 PROTEIN"/>
    <property type="match status" value="1"/>
</dbReference>
<reference evidence="3" key="1">
    <citation type="submission" date="2020-01" db="EMBL/GenBank/DDBJ databases">
        <title>Genome sequence of Kobresia littledalei, the first chromosome-level genome in the family Cyperaceae.</title>
        <authorList>
            <person name="Qu G."/>
        </authorList>
    </citation>
    <scope>NUCLEOTIDE SEQUENCE</scope>
    <source>
        <strain evidence="3">C.B.Clarke</strain>
        <tissue evidence="3">Leaf</tissue>
    </source>
</reference>
<feature type="compositionally biased region" description="Gly residues" evidence="1">
    <location>
        <begin position="65"/>
        <end position="81"/>
    </location>
</feature>
<gene>
    <name evidence="3" type="ORF">FCM35_KLT13243</name>
</gene>
<dbReference type="Proteomes" id="UP000623129">
    <property type="component" value="Unassembled WGS sequence"/>
</dbReference>
<sequence length="81" mass="8398">MKSSRKLLVLVLILAMMTCGFAMRTMATDQIDVVEKGKSKISSLGGTSIDNHHSIPRDQYNSHGGSTGDNGDNGSGSGGTG</sequence>
<evidence type="ECO:0000256" key="2">
    <source>
        <dbReference type="SAM" id="SignalP"/>
    </source>
</evidence>
<dbReference type="PANTHER" id="PTHR36040">
    <property type="entry name" value="OS04G0188500 PROTEIN"/>
    <property type="match status" value="1"/>
</dbReference>
<evidence type="ECO:0000313" key="4">
    <source>
        <dbReference type="Proteomes" id="UP000623129"/>
    </source>
</evidence>